<dbReference type="OrthoDB" id="7059230at2"/>
<dbReference type="Gene3D" id="2.40.420.20">
    <property type="match status" value="1"/>
</dbReference>
<evidence type="ECO:0000313" key="4">
    <source>
        <dbReference type="EMBL" id="ACV33521.1"/>
    </source>
</evidence>
<dbReference type="InterPro" id="IPR058649">
    <property type="entry name" value="CzcB_C"/>
</dbReference>
<dbReference type="EMBL" id="CP001715">
    <property type="protein sequence ID" value="ACV33521.1"/>
    <property type="molecule type" value="Genomic_DNA"/>
</dbReference>
<feature type="domain" description="CzcB-like barrel-sandwich hybrid" evidence="2">
    <location>
        <begin position="137"/>
        <end position="252"/>
    </location>
</feature>
<dbReference type="GO" id="GO:0015679">
    <property type="term" value="P:plasma membrane copper ion transport"/>
    <property type="evidence" value="ECO:0007669"/>
    <property type="project" value="TreeGrafter"/>
</dbReference>
<evidence type="ECO:0000256" key="1">
    <source>
        <dbReference type="ARBA" id="ARBA00022448"/>
    </source>
</evidence>
<reference evidence="4" key="2">
    <citation type="submission" date="2009-09" db="EMBL/GenBank/DDBJ databases">
        <title>Complete sequence of chromosome of Candidatus Accumulibacter phosphatis clade IIA str. UW-1.</title>
        <authorList>
            <consortium name="US DOE Joint Genome Institute"/>
            <person name="Martin H.G."/>
            <person name="Ivanova N."/>
            <person name="Kunin V."/>
            <person name="Warnecke F."/>
            <person name="Barry K."/>
            <person name="He S."/>
            <person name="Salamov A."/>
            <person name="Szeto E."/>
            <person name="Dalin E."/>
            <person name="Pangilinan J.L."/>
            <person name="Lapidus A."/>
            <person name="Lowry S."/>
            <person name="Kyrpides N.C."/>
            <person name="McMahon K.D."/>
            <person name="Hugenholtz P."/>
        </authorList>
    </citation>
    <scope>NUCLEOTIDE SEQUENCE [LARGE SCALE GENOMIC DNA]</scope>
    <source>
        <strain evidence="4">UW-1</strain>
    </source>
</reference>
<proteinExistence type="predicted"/>
<dbReference type="eggNOG" id="COG0845">
    <property type="taxonomic scope" value="Bacteria"/>
</dbReference>
<feature type="domain" description="CzcB-like C-terminal circularly permuted SH3-like" evidence="3">
    <location>
        <begin position="335"/>
        <end position="393"/>
    </location>
</feature>
<protein>
    <submittedName>
        <fullName evidence="4">Efflux transporter, RND family, MFP subunit</fullName>
    </submittedName>
</protein>
<dbReference type="HOGENOM" id="CLU_033985_0_0_4"/>
<dbReference type="STRING" id="522306.CAP2UW1_0162"/>
<dbReference type="PANTHER" id="PTHR30097:SF4">
    <property type="entry name" value="SLR6042 PROTEIN"/>
    <property type="match status" value="1"/>
</dbReference>
<dbReference type="Gene3D" id="1.10.287.470">
    <property type="entry name" value="Helix hairpin bin"/>
    <property type="match status" value="1"/>
</dbReference>
<dbReference type="PANTHER" id="PTHR30097">
    <property type="entry name" value="CATION EFFLUX SYSTEM PROTEIN CUSB"/>
    <property type="match status" value="1"/>
</dbReference>
<evidence type="ECO:0000259" key="2">
    <source>
        <dbReference type="Pfam" id="PF25973"/>
    </source>
</evidence>
<dbReference type="GO" id="GO:0060003">
    <property type="term" value="P:copper ion export"/>
    <property type="evidence" value="ECO:0007669"/>
    <property type="project" value="TreeGrafter"/>
</dbReference>
<sequence precursor="true">MSDYRTSGRHAVVLLLAGVLTVQQVWAHGGEKHDDEKKSTAAPVAVAAVSAVKAVKAVNAQGQVTFVEPALRLPDGSVFVPKSAQRQLALRTLAARKGEFPRTIELNGRVVGDPNAGGRVQTFQSGRIEAGPQGLAVLGQRVGKGQVLAWLQPASSAIERGSQQAALAELAAQESILERRVARFRQLEGSVPQKDVEQAQIELAAFKKRKGALGGSLGREALVAPVSGVVSAANAVVGQVVNAREVVFEVIDPQRLAVEALAYDPLLLAGLAGASAPVAGGVIDLAFVGIGRTLKEQAMPVLFRVELPKTGELPALAVGQTLKVLAQTRERQSGVAVPVGAVVRNAANESVVWLHTSAERFVSRKVRIAPLDGHSVAVTEGLSGGERVVVQGAASLSQIR</sequence>
<dbReference type="Gene3D" id="2.40.50.100">
    <property type="match status" value="1"/>
</dbReference>
<dbReference type="InterPro" id="IPR058647">
    <property type="entry name" value="BSH_CzcB-like"/>
</dbReference>
<reference evidence="4" key="1">
    <citation type="submission" date="2009-08" db="EMBL/GenBank/DDBJ databases">
        <authorList>
            <consortium name="US DOE Joint Genome Institute"/>
            <person name="Lucas S."/>
            <person name="Copeland A."/>
            <person name="Lapidus A."/>
            <person name="Glavina del Rio T."/>
            <person name="Dalin E."/>
            <person name="Tice H."/>
            <person name="Bruce D."/>
            <person name="Barry K."/>
            <person name="Pitluck S."/>
            <person name="Lowry S."/>
            <person name="Larimer F."/>
            <person name="Land M."/>
            <person name="Hauser L."/>
            <person name="Kyrpides N."/>
            <person name="Ivanova N."/>
            <person name="McMahon K.D."/>
            <person name="Hugenholtz P."/>
        </authorList>
    </citation>
    <scope>NUCLEOTIDE SEQUENCE</scope>
    <source>
        <strain evidence="4">UW-1</strain>
    </source>
</reference>
<dbReference type="InterPro" id="IPR051909">
    <property type="entry name" value="MFP_Cation_Efflux"/>
</dbReference>
<evidence type="ECO:0000259" key="3">
    <source>
        <dbReference type="Pfam" id="PF25975"/>
    </source>
</evidence>
<dbReference type="KEGG" id="app:CAP2UW1_0162"/>
<dbReference type="Pfam" id="PF25973">
    <property type="entry name" value="BSH_CzcB"/>
    <property type="match status" value="1"/>
</dbReference>
<dbReference type="AlphaFoldDB" id="C7RJF7"/>
<dbReference type="GO" id="GO:0030313">
    <property type="term" value="C:cell envelope"/>
    <property type="evidence" value="ECO:0007669"/>
    <property type="project" value="TreeGrafter"/>
</dbReference>
<organism evidence="4">
    <name type="scientific">Accumulibacter regalis</name>
    <dbReference type="NCBI Taxonomy" id="522306"/>
    <lineage>
        <taxon>Bacteria</taxon>
        <taxon>Pseudomonadati</taxon>
        <taxon>Pseudomonadota</taxon>
        <taxon>Betaproteobacteria</taxon>
        <taxon>Candidatus Accumulibacter</taxon>
    </lineage>
</organism>
<dbReference type="SUPFAM" id="SSF111369">
    <property type="entry name" value="HlyD-like secretion proteins"/>
    <property type="match status" value="1"/>
</dbReference>
<name>C7RJF7_ACCRE</name>
<keyword evidence="1" id="KW-0813">Transport</keyword>
<gene>
    <name evidence="4" type="ordered locus">CAP2UW1_0162</name>
</gene>
<dbReference type="Pfam" id="PF25975">
    <property type="entry name" value="CzcB_C"/>
    <property type="match status" value="1"/>
</dbReference>
<accession>C7RJF7</accession>